<dbReference type="SUPFAM" id="SSF54523">
    <property type="entry name" value="Pili subunits"/>
    <property type="match status" value="1"/>
</dbReference>
<dbReference type="RefSeq" id="WP_145059097.1">
    <property type="nucleotide sequence ID" value="NZ_CP036433.1"/>
</dbReference>
<organism evidence="1 2">
    <name type="scientific">Lignipirellula cremea</name>
    <dbReference type="NCBI Taxonomy" id="2528010"/>
    <lineage>
        <taxon>Bacteria</taxon>
        <taxon>Pseudomonadati</taxon>
        <taxon>Planctomycetota</taxon>
        <taxon>Planctomycetia</taxon>
        <taxon>Pirellulales</taxon>
        <taxon>Pirellulaceae</taxon>
        <taxon>Lignipirellula</taxon>
    </lineage>
</organism>
<dbReference type="OrthoDB" id="215686at2"/>
<dbReference type="Pfam" id="PF07963">
    <property type="entry name" value="N_methyl"/>
    <property type="match status" value="1"/>
</dbReference>
<dbReference type="Proteomes" id="UP000317648">
    <property type="component" value="Chromosome"/>
</dbReference>
<dbReference type="NCBIfam" id="TIGR02532">
    <property type="entry name" value="IV_pilin_GFxxxE"/>
    <property type="match status" value="1"/>
</dbReference>
<evidence type="ECO:0000313" key="2">
    <source>
        <dbReference type="Proteomes" id="UP000317648"/>
    </source>
</evidence>
<accession>A0A518E561</accession>
<dbReference type="AlphaFoldDB" id="A0A518E561"/>
<evidence type="ECO:0000313" key="1">
    <source>
        <dbReference type="EMBL" id="QDU99229.1"/>
    </source>
</evidence>
<gene>
    <name evidence="1" type="ORF">Pla8534_71420</name>
</gene>
<proteinExistence type="predicted"/>
<name>A0A518E561_9BACT</name>
<keyword evidence="2" id="KW-1185">Reference proteome</keyword>
<dbReference type="InterPro" id="IPR045584">
    <property type="entry name" value="Pilin-like"/>
</dbReference>
<reference evidence="1 2" key="1">
    <citation type="submission" date="2019-02" db="EMBL/GenBank/DDBJ databases">
        <title>Deep-cultivation of Planctomycetes and their phenomic and genomic characterization uncovers novel biology.</title>
        <authorList>
            <person name="Wiegand S."/>
            <person name="Jogler M."/>
            <person name="Boedeker C."/>
            <person name="Pinto D."/>
            <person name="Vollmers J."/>
            <person name="Rivas-Marin E."/>
            <person name="Kohn T."/>
            <person name="Peeters S.H."/>
            <person name="Heuer A."/>
            <person name="Rast P."/>
            <person name="Oberbeckmann S."/>
            <person name="Bunk B."/>
            <person name="Jeske O."/>
            <person name="Meyerdierks A."/>
            <person name="Storesund J.E."/>
            <person name="Kallscheuer N."/>
            <person name="Luecker S."/>
            <person name="Lage O.M."/>
            <person name="Pohl T."/>
            <person name="Merkel B.J."/>
            <person name="Hornburger P."/>
            <person name="Mueller R.-W."/>
            <person name="Bruemmer F."/>
            <person name="Labrenz M."/>
            <person name="Spormann A.M."/>
            <person name="Op den Camp H."/>
            <person name="Overmann J."/>
            <person name="Amann R."/>
            <person name="Jetten M.S.M."/>
            <person name="Mascher T."/>
            <person name="Medema M.H."/>
            <person name="Devos D.P."/>
            <person name="Kaster A.-K."/>
            <person name="Ovreas L."/>
            <person name="Rohde M."/>
            <person name="Galperin M.Y."/>
            <person name="Jogler C."/>
        </authorList>
    </citation>
    <scope>NUCLEOTIDE SEQUENCE [LARGE SCALE GENOMIC DNA]</scope>
    <source>
        <strain evidence="1 2">Pla85_3_4</strain>
    </source>
</reference>
<sequence>MLRRAFTLLEILLALAIMVVLAGAATIALEGTLHSQRLSQSADLLRGDWAKARSKAMKTGAIQVFRYELGGSSYRVIPWMEEGAELEASAAASPTRGDNMDPDAVDRGPRLLDGVTFEDAQTAATVRDQRLADDLQSSDGMAAKPLLFYPDGSTSDARLMLANERRQYVVLTLRGLTGVSHSSGVQSVDEVAP</sequence>
<evidence type="ECO:0008006" key="3">
    <source>
        <dbReference type="Google" id="ProtNLM"/>
    </source>
</evidence>
<dbReference type="EMBL" id="CP036433">
    <property type="protein sequence ID" value="QDU99229.1"/>
    <property type="molecule type" value="Genomic_DNA"/>
</dbReference>
<dbReference type="KEGG" id="lcre:Pla8534_71420"/>
<dbReference type="InterPro" id="IPR012902">
    <property type="entry name" value="N_methyl_site"/>
</dbReference>
<protein>
    <recommendedName>
        <fullName evidence="3">Type II secretion system protein H</fullName>
    </recommendedName>
</protein>